<accession>A0A381RLZ0</accession>
<dbReference type="EMBL" id="UINC01002097">
    <property type="protein sequence ID" value="SUZ92875.1"/>
    <property type="molecule type" value="Genomic_DNA"/>
</dbReference>
<protein>
    <submittedName>
        <fullName evidence="1">Uncharacterized protein</fullName>
    </submittedName>
</protein>
<sequence>MLQWQFDSVFNESGLYVFDNSWPIGSKLAAWGDFVNQDSLRRINGFKFTKSG</sequence>
<organism evidence="1">
    <name type="scientific">marine metagenome</name>
    <dbReference type="NCBI Taxonomy" id="408172"/>
    <lineage>
        <taxon>unclassified sequences</taxon>
        <taxon>metagenomes</taxon>
        <taxon>ecological metagenomes</taxon>
    </lineage>
</organism>
<evidence type="ECO:0000313" key="1">
    <source>
        <dbReference type="EMBL" id="SUZ92875.1"/>
    </source>
</evidence>
<gene>
    <name evidence="1" type="ORF">METZ01_LOCUS45729</name>
</gene>
<name>A0A381RLZ0_9ZZZZ</name>
<proteinExistence type="predicted"/>
<reference evidence="1" key="1">
    <citation type="submission" date="2018-05" db="EMBL/GenBank/DDBJ databases">
        <authorList>
            <person name="Lanie J.A."/>
            <person name="Ng W.-L."/>
            <person name="Kazmierczak K.M."/>
            <person name="Andrzejewski T.M."/>
            <person name="Davidsen T.M."/>
            <person name="Wayne K.J."/>
            <person name="Tettelin H."/>
            <person name="Glass J.I."/>
            <person name="Rusch D."/>
            <person name="Podicherti R."/>
            <person name="Tsui H.-C.T."/>
            <person name="Winkler M.E."/>
        </authorList>
    </citation>
    <scope>NUCLEOTIDE SEQUENCE</scope>
</reference>
<dbReference type="AlphaFoldDB" id="A0A381RLZ0"/>